<proteinExistence type="predicted"/>
<gene>
    <name evidence="1" type="ORF">KZJ38_04655</name>
</gene>
<accession>A0ABX8URP4</accession>
<dbReference type="RefSeq" id="WP_219798993.1">
    <property type="nucleotide sequence ID" value="NZ_CP080095.1"/>
</dbReference>
<reference evidence="1 2" key="1">
    <citation type="submission" date="2021-07" db="EMBL/GenBank/DDBJ databases">
        <title>Paraburkholderia edwinii protects Aspergillus sp. from phenazines by acting as a toxin sponge.</title>
        <authorList>
            <person name="Dahlstrom K.M."/>
            <person name="Newman D.K."/>
        </authorList>
    </citation>
    <scope>NUCLEOTIDE SEQUENCE [LARGE SCALE GENOMIC DNA]</scope>
    <source>
        <strain evidence="1 2">Pe01</strain>
    </source>
</reference>
<name>A0ABX8URP4_9BURK</name>
<dbReference type="Proteomes" id="UP000826462">
    <property type="component" value="Chromosome 1"/>
</dbReference>
<keyword evidence="2" id="KW-1185">Reference proteome</keyword>
<sequence>MQHVSPFAIQSRSQSVPASFQQPSAAAAAVNAAPAQTLRTVAIALLVDRALSA</sequence>
<evidence type="ECO:0000313" key="1">
    <source>
        <dbReference type="EMBL" id="QYD69654.1"/>
    </source>
</evidence>
<protein>
    <submittedName>
        <fullName evidence="1">Uncharacterized protein</fullName>
    </submittedName>
</protein>
<dbReference type="EMBL" id="CP080095">
    <property type="protein sequence ID" value="QYD69654.1"/>
    <property type="molecule type" value="Genomic_DNA"/>
</dbReference>
<evidence type="ECO:0000313" key="2">
    <source>
        <dbReference type="Proteomes" id="UP000826462"/>
    </source>
</evidence>
<organism evidence="1 2">
    <name type="scientific">Paraburkholderia edwinii</name>
    <dbReference type="NCBI Taxonomy" id="2861782"/>
    <lineage>
        <taxon>Bacteria</taxon>
        <taxon>Pseudomonadati</taxon>
        <taxon>Pseudomonadota</taxon>
        <taxon>Betaproteobacteria</taxon>
        <taxon>Burkholderiales</taxon>
        <taxon>Burkholderiaceae</taxon>
        <taxon>Paraburkholderia</taxon>
    </lineage>
</organism>